<dbReference type="PANTHER" id="PTHR34597:SF3">
    <property type="entry name" value="OUTER MEMBRANE TRANSPORTER CDIB"/>
    <property type="match status" value="1"/>
</dbReference>
<dbReference type="AlphaFoldDB" id="A0ABD4E7N8"/>
<dbReference type="Pfam" id="PF08479">
    <property type="entry name" value="POTRA_2"/>
    <property type="match status" value="1"/>
</dbReference>
<dbReference type="InterPro" id="IPR005565">
    <property type="entry name" value="Hemolysn_activator_HlyB_C"/>
</dbReference>
<dbReference type="Proteomes" id="UP000057910">
    <property type="component" value="Unassembled WGS sequence"/>
</dbReference>
<dbReference type="Gene3D" id="2.40.160.50">
    <property type="entry name" value="membrane protein fhac: a member of the omp85/tpsb transporter family"/>
    <property type="match status" value="1"/>
</dbReference>
<evidence type="ECO:0000256" key="5">
    <source>
        <dbReference type="SAM" id="SignalP"/>
    </source>
</evidence>
<evidence type="ECO:0000313" key="8">
    <source>
        <dbReference type="EMBL" id="KVN88877.1"/>
    </source>
</evidence>
<gene>
    <name evidence="8" type="ORF">WJ68_04985</name>
</gene>
<protein>
    <submittedName>
        <fullName evidence="8">Peptide transporter</fullName>
    </submittedName>
</protein>
<evidence type="ECO:0000256" key="3">
    <source>
        <dbReference type="ARBA" id="ARBA00023237"/>
    </source>
</evidence>
<feature type="domain" description="Polypeptide-transport-associated ShlB-type" evidence="7">
    <location>
        <begin position="105"/>
        <end position="154"/>
    </location>
</feature>
<feature type="compositionally biased region" description="Pro residues" evidence="4">
    <location>
        <begin position="33"/>
        <end position="49"/>
    </location>
</feature>
<keyword evidence="1" id="KW-1134">Transmembrane beta strand</keyword>
<keyword evidence="2" id="KW-0812">Transmembrane</keyword>
<evidence type="ECO:0000259" key="6">
    <source>
        <dbReference type="Pfam" id="PF03865"/>
    </source>
</evidence>
<accession>A0ABD4E7N8</accession>
<dbReference type="EMBL" id="LPAD01000034">
    <property type="protein sequence ID" value="KVN88877.1"/>
    <property type="molecule type" value="Genomic_DNA"/>
</dbReference>
<comment type="caution">
    <text evidence="8">The sequence shown here is derived from an EMBL/GenBank/DDBJ whole genome shotgun (WGS) entry which is preliminary data.</text>
</comment>
<evidence type="ECO:0000256" key="4">
    <source>
        <dbReference type="SAM" id="MobiDB-lite"/>
    </source>
</evidence>
<dbReference type="PANTHER" id="PTHR34597">
    <property type="entry name" value="SLR1661 PROTEIN"/>
    <property type="match status" value="1"/>
</dbReference>
<feature type="region of interest" description="Disordered" evidence="4">
    <location>
        <begin position="31"/>
        <end position="51"/>
    </location>
</feature>
<evidence type="ECO:0000313" key="9">
    <source>
        <dbReference type="Proteomes" id="UP000057910"/>
    </source>
</evidence>
<keyword evidence="3" id="KW-0998">Cell outer membrane</keyword>
<dbReference type="Gene3D" id="3.10.20.310">
    <property type="entry name" value="membrane protein fhac"/>
    <property type="match status" value="1"/>
</dbReference>
<evidence type="ECO:0000256" key="2">
    <source>
        <dbReference type="ARBA" id="ARBA00022692"/>
    </source>
</evidence>
<keyword evidence="5" id="KW-0732">Signal</keyword>
<dbReference type="Pfam" id="PF03865">
    <property type="entry name" value="ShlB"/>
    <property type="match status" value="1"/>
</dbReference>
<feature type="signal peptide" evidence="5">
    <location>
        <begin position="1"/>
        <end position="25"/>
    </location>
</feature>
<dbReference type="InterPro" id="IPR051544">
    <property type="entry name" value="TPS_OM_transporter"/>
</dbReference>
<feature type="chain" id="PRO_5044852619" evidence="5">
    <location>
        <begin position="26"/>
        <end position="584"/>
    </location>
</feature>
<sequence length="584" mass="63169">MIPKTAKRRAFASAMLAILSSTAAAQSYEAVAPVPPPSRQRPAAAPMPAPSTSDAAQVAVAKLQGLAFFADGETTNRRAATAIRHGPIVATGLPLIDEDFLRGFEADIGKPLTFAQLANIRAAVVQRYREAGEPLVDVYVPEQDVTNGVVRIAVATFHAGNVIARGNRHFSDALLVREMPTTRGAPILDADVAKGLALLNANPYRHVDVLYVPGAERNATDVVLQTDDRLPLRVTAGYNDAGVPQLGRDRFFAGIDYGNLFGLDQQIAWQTTVSNDFFSGNPPIEGRPNRSRFIAHSFRYVAPLPWFDRVELFGLFARSTPRLPDNYGQTGISTQLSFRYDWLLPVVAGWQQQAQIGYDFKRSNNNLEFGGMQVFHSNAHTHQFSLAYDAIRMDTLGQSHVNVAVVVSPGHLDADNEQAAYNTVRLGATPRYAYTRISAQRNVMVGAGFSASALALLQWTPNTLLPAEEIGLGGDDSVRGYAPYVVQGDRGWNIQTELRAPSLAFSGGDMALQPFIFFDAGHVWNRIDQPAEAGNAALASVGAGLRFEIGRFVSVRCTYGQPLRTATPGGSKAPLGQIFAVFGS</sequence>
<feature type="domain" description="Haemolysin activator HlyB C-terminal" evidence="6">
    <location>
        <begin position="219"/>
        <end position="547"/>
    </location>
</feature>
<keyword evidence="1" id="KW-0472">Membrane</keyword>
<evidence type="ECO:0000256" key="1">
    <source>
        <dbReference type="ARBA" id="ARBA00022452"/>
    </source>
</evidence>
<dbReference type="InterPro" id="IPR013686">
    <property type="entry name" value="Polypept-transport_assoc_ShlB"/>
</dbReference>
<reference evidence="8 9" key="1">
    <citation type="submission" date="2015-11" db="EMBL/GenBank/DDBJ databases">
        <title>Expanding the genomic diversity of Burkholderia species for the development of highly accurate diagnostics.</title>
        <authorList>
            <person name="Sahl J."/>
            <person name="Keim P."/>
            <person name="Wagner D."/>
        </authorList>
    </citation>
    <scope>NUCLEOTIDE SEQUENCE [LARGE SCALE GENOMIC DNA]</scope>
    <source>
        <strain evidence="8 9">MSMB1585WGS</strain>
    </source>
</reference>
<evidence type="ECO:0000259" key="7">
    <source>
        <dbReference type="Pfam" id="PF08479"/>
    </source>
</evidence>
<name>A0ABD4E7N8_9BURK</name>
<proteinExistence type="predicted"/>
<organism evidence="8 9">
    <name type="scientific">Burkholderia ubonensis</name>
    <dbReference type="NCBI Taxonomy" id="101571"/>
    <lineage>
        <taxon>Bacteria</taxon>
        <taxon>Pseudomonadati</taxon>
        <taxon>Pseudomonadota</taxon>
        <taxon>Betaproteobacteria</taxon>
        <taxon>Burkholderiales</taxon>
        <taxon>Burkholderiaceae</taxon>
        <taxon>Burkholderia</taxon>
        <taxon>Burkholderia cepacia complex</taxon>
    </lineage>
</organism>